<evidence type="ECO:0000313" key="5">
    <source>
        <dbReference type="Proteomes" id="UP000323522"/>
    </source>
</evidence>
<dbReference type="EMBL" id="CP035708">
    <property type="protein sequence ID" value="QEN01374.1"/>
    <property type="molecule type" value="Genomic_DNA"/>
</dbReference>
<feature type="chain" id="PRO_5043388889" evidence="2">
    <location>
        <begin position="23"/>
        <end position="77"/>
    </location>
</feature>
<protein>
    <submittedName>
        <fullName evidence="4">Uncharacterized protein</fullName>
    </submittedName>
</protein>
<accession>A0A5C1Q400</accession>
<dbReference type="Proteomes" id="UP001549111">
    <property type="component" value="Unassembled WGS sequence"/>
</dbReference>
<name>A0A5C1Q400_9BURK</name>
<feature type="region of interest" description="Disordered" evidence="1">
    <location>
        <begin position="25"/>
        <end position="77"/>
    </location>
</feature>
<sequence>MRHHPFVSVLVLSACAPLLAQAEPARPAPTTLAVTEPASTSPTGTTSGPSAGAAKVENNGSGTRNTATTATTKPGLK</sequence>
<evidence type="ECO:0000313" key="3">
    <source>
        <dbReference type="EMBL" id="MET3606144.1"/>
    </source>
</evidence>
<feature type="compositionally biased region" description="Low complexity" evidence="1">
    <location>
        <begin position="66"/>
        <end position="77"/>
    </location>
</feature>
<dbReference type="PROSITE" id="PS51257">
    <property type="entry name" value="PROKAR_LIPOPROTEIN"/>
    <property type="match status" value="1"/>
</dbReference>
<evidence type="ECO:0000256" key="2">
    <source>
        <dbReference type="SAM" id="SignalP"/>
    </source>
</evidence>
<proteinExistence type="predicted"/>
<feature type="compositionally biased region" description="Low complexity" evidence="1">
    <location>
        <begin position="37"/>
        <end position="54"/>
    </location>
</feature>
<dbReference type="EMBL" id="JBEPLS010000039">
    <property type="protein sequence ID" value="MET3606144.1"/>
    <property type="molecule type" value="Genomic_DNA"/>
</dbReference>
<dbReference type="RefSeq" id="WP_149504064.1">
    <property type="nucleotide sequence ID" value="NZ_CP035708.1"/>
</dbReference>
<evidence type="ECO:0000313" key="6">
    <source>
        <dbReference type="Proteomes" id="UP001549111"/>
    </source>
</evidence>
<feature type="signal peptide" evidence="2">
    <location>
        <begin position="1"/>
        <end position="22"/>
    </location>
</feature>
<reference evidence="3 6" key="2">
    <citation type="submission" date="2024-06" db="EMBL/GenBank/DDBJ databases">
        <title>Genomic Encyclopedia of Type Strains, Phase IV (KMG-IV): sequencing the most valuable type-strain genomes for metagenomic binning, comparative biology and taxonomic classification.</title>
        <authorList>
            <person name="Goeker M."/>
        </authorList>
    </citation>
    <scope>NUCLEOTIDE SEQUENCE [LARGE SCALE GENOMIC DNA]</scope>
    <source>
        <strain evidence="3 6">D-501</strain>
    </source>
</reference>
<dbReference type="AlphaFoldDB" id="A0A5C1Q400"/>
<evidence type="ECO:0000313" key="4">
    <source>
        <dbReference type="EMBL" id="QEN01374.1"/>
    </source>
</evidence>
<dbReference type="KEGG" id="snn:EWH46_11670"/>
<dbReference type="Proteomes" id="UP000323522">
    <property type="component" value="Chromosome"/>
</dbReference>
<reference evidence="4 5" key="1">
    <citation type="submission" date="2019-02" db="EMBL/GenBank/DDBJ databases">
        <title>Complete Genome Sequence and Methylome Analysis of Sphaerotilus natans subsp. sulfidivorans D-507.</title>
        <authorList>
            <person name="Fomenkov A."/>
            <person name="Gridneva E."/>
            <person name="Smolyakov D."/>
            <person name="Dubinina G."/>
            <person name="Vincze T."/>
            <person name="Grabovich M."/>
            <person name="Roberts R.J."/>
        </authorList>
    </citation>
    <scope>NUCLEOTIDE SEQUENCE [LARGE SCALE GENOMIC DNA]</scope>
    <source>
        <strain evidence="4 5">D-507</strain>
    </source>
</reference>
<evidence type="ECO:0000256" key="1">
    <source>
        <dbReference type="SAM" id="MobiDB-lite"/>
    </source>
</evidence>
<keyword evidence="2" id="KW-0732">Signal</keyword>
<gene>
    <name evidence="3" type="ORF">ABIC99_003980</name>
    <name evidence="4" type="ORF">EWH46_11670</name>
</gene>
<organism evidence="4 5">
    <name type="scientific">Sphaerotilus sulfidivorans</name>
    <dbReference type="NCBI Taxonomy" id="639200"/>
    <lineage>
        <taxon>Bacteria</taxon>
        <taxon>Pseudomonadati</taxon>
        <taxon>Pseudomonadota</taxon>
        <taxon>Betaproteobacteria</taxon>
        <taxon>Burkholderiales</taxon>
        <taxon>Sphaerotilaceae</taxon>
        <taxon>Sphaerotilus</taxon>
    </lineage>
</organism>
<keyword evidence="6" id="KW-1185">Reference proteome</keyword>